<protein>
    <recommendedName>
        <fullName evidence="5">YtxH-like protein</fullName>
    </recommendedName>
</protein>
<proteinExistence type="predicted"/>
<feature type="region of interest" description="Disordered" evidence="1">
    <location>
        <begin position="40"/>
        <end position="107"/>
    </location>
</feature>
<keyword evidence="2" id="KW-0472">Membrane</keyword>
<evidence type="ECO:0000313" key="3">
    <source>
        <dbReference type="EMBL" id="MFC5712548.1"/>
    </source>
</evidence>
<keyword evidence="4" id="KW-1185">Reference proteome</keyword>
<keyword evidence="2" id="KW-1133">Transmembrane helix</keyword>
<feature type="transmembrane region" description="Helical" evidence="2">
    <location>
        <begin position="6"/>
        <end position="23"/>
    </location>
</feature>
<sequence>MAKRLVMLSSIATAVAGIVAYVMKNEERKEKVMHASQRLVAKAKGQAKEDEDEELNEKVGHSDPYDIDDNNMVAEGAQTSVFHYNKAQDREDEDPAKSPAGAKVSDV</sequence>
<keyword evidence="2" id="KW-0812">Transmembrane</keyword>
<dbReference type="RefSeq" id="WP_385939731.1">
    <property type="nucleotide sequence ID" value="NZ_JBHSOZ010000003.1"/>
</dbReference>
<dbReference type="Proteomes" id="UP001596142">
    <property type="component" value="Unassembled WGS sequence"/>
</dbReference>
<evidence type="ECO:0000256" key="2">
    <source>
        <dbReference type="SAM" id="Phobius"/>
    </source>
</evidence>
<reference evidence="4" key="1">
    <citation type="journal article" date="2019" name="Int. J. Syst. Evol. Microbiol.">
        <title>The Global Catalogue of Microorganisms (GCM) 10K type strain sequencing project: providing services to taxonomists for standard genome sequencing and annotation.</title>
        <authorList>
            <consortium name="The Broad Institute Genomics Platform"/>
            <consortium name="The Broad Institute Genome Sequencing Center for Infectious Disease"/>
            <person name="Wu L."/>
            <person name="Ma J."/>
        </authorList>
    </citation>
    <scope>NUCLEOTIDE SEQUENCE [LARGE SCALE GENOMIC DNA]</scope>
    <source>
        <strain evidence="4">CECT 7184</strain>
    </source>
</reference>
<dbReference type="EMBL" id="JBHSOZ010000003">
    <property type="protein sequence ID" value="MFC5712548.1"/>
    <property type="molecule type" value="Genomic_DNA"/>
</dbReference>
<accession>A0ABW0YJG7</accession>
<organism evidence="3 4">
    <name type="scientific">Thalassorhabdus alkalitolerans</name>
    <dbReference type="NCBI Taxonomy" id="2282697"/>
    <lineage>
        <taxon>Bacteria</taxon>
        <taxon>Bacillati</taxon>
        <taxon>Bacillota</taxon>
        <taxon>Bacilli</taxon>
        <taxon>Bacillales</taxon>
        <taxon>Bacillaceae</taxon>
        <taxon>Thalassorhabdus</taxon>
    </lineage>
</organism>
<evidence type="ECO:0008006" key="5">
    <source>
        <dbReference type="Google" id="ProtNLM"/>
    </source>
</evidence>
<gene>
    <name evidence="3" type="ORF">ACFPU1_07130</name>
</gene>
<name>A0ABW0YJG7_9BACI</name>
<comment type="caution">
    <text evidence="3">The sequence shown here is derived from an EMBL/GenBank/DDBJ whole genome shotgun (WGS) entry which is preliminary data.</text>
</comment>
<evidence type="ECO:0000256" key="1">
    <source>
        <dbReference type="SAM" id="MobiDB-lite"/>
    </source>
</evidence>
<evidence type="ECO:0000313" key="4">
    <source>
        <dbReference type="Proteomes" id="UP001596142"/>
    </source>
</evidence>